<evidence type="ECO:0000313" key="1">
    <source>
        <dbReference type="EMBL" id="JAD39079.1"/>
    </source>
</evidence>
<proteinExistence type="predicted"/>
<sequence>MLVSFKFGSFGPHFCKLVFGAVSLL</sequence>
<reference evidence="1" key="1">
    <citation type="submission" date="2014-09" db="EMBL/GenBank/DDBJ databases">
        <authorList>
            <person name="Magalhaes I.L.F."/>
            <person name="Oliveira U."/>
            <person name="Santos F.R."/>
            <person name="Vidigal T.H.D.A."/>
            <person name="Brescovit A.D."/>
            <person name="Santos A.J."/>
        </authorList>
    </citation>
    <scope>NUCLEOTIDE SEQUENCE</scope>
    <source>
        <tissue evidence="1">Shoot tissue taken approximately 20 cm above the soil surface</tissue>
    </source>
</reference>
<reference evidence="1" key="2">
    <citation type="journal article" date="2015" name="Data Brief">
        <title>Shoot transcriptome of the giant reed, Arundo donax.</title>
        <authorList>
            <person name="Barrero R.A."/>
            <person name="Guerrero F.D."/>
            <person name="Moolhuijzen P."/>
            <person name="Goolsby J.A."/>
            <person name="Tidwell J."/>
            <person name="Bellgard S.E."/>
            <person name="Bellgard M.I."/>
        </authorList>
    </citation>
    <scope>NUCLEOTIDE SEQUENCE</scope>
    <source>
        <tissue evidence="1">Shoot tissue taken approximately 20 cm above the soil surface</tissue>
    </source>
</reference>
<accession>A0A0A8ZI84</accession>
<dbReference type="EMBL" id="GBRH01258816">
    <property type="protein sequence ID" value="JAD39079.1"/>
    <property type="molecule type" value="Transcribed_RNA"/>
</dbReference>
<name>A0A0A8ZI84_ARUDO</name>
<dbReference type="AlphaFoldDB" id="A0A0A8ZI84"/>
<protein>
    <submittedName>
        <fullName evidence="1">Uncharacterized protein</fullName>
    </submittedName>
</protein>
<organism evidence="1">
    <name type="scientific">Arundo donax</name>
    <name type="common">Giant reed</name>
    <name type="synonym">Donax arundinaceus</name>
    <dbReference type="NCBI Taxonomy" id="35708"/>
    <lineage>
        <taxon>Eukaryota</taxon>
        <taxon>Viridiplantae</taxon>
        <taxon>Streptophyta</taxon>
        <taxon>Embryophyta</taxon>
        <taxon>Tracheophyta</taxon>
        <taxon>Spermatophyta</taxon>
        <taxon>Magnoliopsida</taxon>
        <taxon>Liliopsida</taxon>
        <taxon>Poales</taxon>
        <taxon>Poaceae</taxon>
        <taxon>PACMAD clade</taxon>
        <taxon>Arundinoideae</taxon>
        <taxon>Arundineae</taxon>
        <taxon>Arundo</taxon>
    </lineage>
</organism>